<evidence type="ECO:0000313" key="2">
    <source>
        <dbReference type="Proteomes" id="UP001189429"/>
    </source>
</evidence>
<evidence type="ECO:0000313" key="1">
    <source>
        <dbReference type="EMBL" id="CAK0811319.1"/>
    </source>
</evidence>
<protein>
    <submittedName>
        <fullName evidence="1">Uncharacterized protein</fullName>
    </submittedName>
</protein>
<organism evidence="1 2">
    <name type="scientific">Prorocentrum cordatum</name>
    <dbReference type="NCBI Taxonomy" id="2364126"/>
    <lineage>
        <taxon>Eukaryota</taxon>
        <taxon>Sar</taxon>
        <taxon>Alveolata</taxon>
        <taxon>Dinophyceae</taxon>
        <taxon>Prorocentrales</taxon>
        <taxon>Prorocentraceae</taxon>
        <taxon>Prorocentrum</taxon>
    </lineage>
</organism>
<keyword evidence="2" id="KW-1185">Reference proteome</keyword>
<dbReference type="Proteomes" id="UP001189429">
    <property type="component" value="Unassembled WGS sequence"/>
</dbReference>
<proteinExistence type="predicted"/>
<reference evidence="1" key="1">
    <citation type="submission" date="2023-10" db="EMBL/GenBank/DDBJ databases">
        <authorList>
            <person name="Chen Y."/>
            <person name="Shah S."/>
            <person name="Dougan E. K."/>
            <person name="Thang M."/>
            <person name="Chan C."/>
        </authorList>
    </citation>
    <scope>NUCLEOTIDE SEQUENCE [LARGE SCALE GENOMIC DNA]</scope>
</reference>
<accession>A0ABN9R0V2</accession>
<comment type="caution">
    <text evidence="1">The sequence shown here is derived from an EMBL/GenBank/DDBJ whole genome shotgun (WGS) entry which is preliminary data.</text>
</comment>
<name>A0ABN9R0V2_9DINO</name>
<dbReference type="EMBL" id="CAUYUJ010004869">
    <property type="protein sequence ID" value="CAK0811319.1"/>
    <property type="molecule type" value="Genomic_DNA"/>
</dbReference>
<gene>
    <name evidence="1" type="ORF">PCOR1329_LOCUS15957</name>
</gene>
<sequence>MAVHVLMAVLRFSTEPPKKLEQALDQPCTWSPVQCTWGFRKQASFLEAADEMLGQLEEDWFLDRRICIGVKGRKLRRRRQEEAALQAARPLAHVRERKTA</sequence>